<proteinExistence type="predicted"/>
<dbReference type="OrthoDB" id="1164858at2"/>
<dbReference type="Pfam" id="PF20329">
    <property type="entry name" value="DUF6624"/>
    <property type="match status" value="1"/>
</dbReference>
<feature type="chain" id="PRO_5006665100" description="Tetratricopeptide repeat protein" evidence="1">
    <location>
        <begin position="20"/>
        <end position="424"/>
    </location>
</feature>
<reference evidence="2 3" key="1">
    <citation type="submission" date="2015-11" db="EMBL/GenBank/DDBJ databases">
        <title>Sequence of Pedobacter ginsenosidimutans.</title>
        <authorList>
            <person name="Carson E."/>
            <person name="Keyser V."/>
            <person name="Newman J."/>
            <person name="Miller J."/>
        </authorList>
    </citation>
    <scope>NUCLEOTIDE SEQUENCE [LARGE SCALE GENOMIC DNA]</scope>
    <source>
        <strain evidence="2 3">KACC 14530</strain>
    </source>
</reference>
<dbReference type="EMBL" id="LMZQ01000039">
    <property type="protein sequence ID" value="KRT13582.1"/>
    <property type="molecule type" value="Genomic_DNA"/>
</dbReference>
<gene>
    <name evidence="2" type="ORF">ASU31_23825</name>
</gene>
<evidence type="ECO:0000313" key="3">
    <source>
        <dbReference type="Proteomes" id="UP000051950"/>
    </source>
</evidence>
<dbReference type="InterPro" id="IPR046732">
    <property type="entry name" value="DUF6624"/>
</dbReference>
<keyword evidence="3" id="KW-1185">Reference proteome</keyword>
<dbReference type="InterPro" id="IPR019734">
    <property type="entry name" value="TPR_rpt"/>
</dbReference>
<protein>
    <recommendedName>
        <fullName evidence="4">Tetratricopeptide repeat protein</fullName>
    </recommendedName>
</protein>
<dbReference type="AlphaFoldDB" id="A0A0T5VIA2"/>
<keyword evidence="1" id="KW-0732">Signal</keyword>
<evidence type="ECO:0000256" key="1">
    <source>
        <dbReference type="SAM" id="SignalP"/>
    </source>
</evidence>
<organism evidence="2 3">
    <name type="scientific">Pedobacter ginsenosidimutans</name>
    <dbReference type="NCBI Taxonomy" id="687842"/>
    <lineage>
        <taxon>Bacteria</taxon>
        <taxon>Pseudomonadati</taxon>
        <taxon>Bacteroidota</taxon>
        <taxon>Sphingobacteriia</taxon>
        <taxon>Sphingobacteriales</taxon>
        <taxon>Sphingobacteriaceae</taxon>
        <taxon>Pedobacter</taxon>
    </lineage>
</organism>
<accession>A0A0T5VIA2</accession>
<dbReference type="RefSeq" id="WP_057934748.1">
    <property type="nucleotide sequence ID" value="NZ_LMZQ01000039.1"/>
</dbReference>
<comment type="caution">
    <text evidence="2">The sequence shown here is derived from an EMBL/GenBank/DDBJ whole genome shotgun (WGS) entry which is preliminary data.</text>
</comment>
<evidence type="ECO:0000313" key="2">
    <source>
        <dbReference type="EMBL" id="KRT13582.1"/>
    </source>
</evidence>
<dbReference type="Proteomes" id="UP000051950">
    <property type="component" value="Unassembled WGS sequence"/>
</dbReference>
<evidence type="ECO:0008006" key="4">
    <source>
        <dbReference type="Google" id="ProtNLM"/>
    </source>
</evidence>
<feature type="signal peptide" evidence="1">
    <location>
        <begin position="1"/>
        <end position="19"/>
    </location>
</feature>
<dbReference type="SMART" id="SM00028">
    <property type="entry name" value="TPR"/>
    <property type="match status" value="2"/>
</dbReference>
<dbReference type="Gene3D" id="1.25.40.10">
    <property type="entry name" value="Tetratricopeptide repeat domain"/>
    <property type="match status" value="1"/>
</dbReference>
<sequence length="424" mass="49008">MKYLMYFFITAVLNITASAQSSLSADAELARASLYHLQKDYGKAIQCYETAFKVRHPDASNAYKAAGVYSLSGNAERSEYYLQLALDKGWTESLWLMVDPYFDYLKHMDLLRWGKLVAQAVKNELEYEKKLGDPALRRKINMMVISDQQLRYKKVQTKDAKELEKINQEIGASDQKNWREAKNIVEARGWPKLSDIGKDGQNNLWLIVQHADHDISFQRTVLEKMKPLLESKEINLENYAFLSDRVLCNLNYLQEFGTQVNWIANGMASGFRDIRKEWEVDERREKLGLSKLADYALSYGFTYTKPTKQDCVRTRKQIDKNVKVLIDSAKSAYKAGDFQQTYDSYNTASTLADGMSNEESLEAAVLFSVIANKVQVNQKYKDISLDFLNLLNLRNKLDKKSIQQMHEFDAIRQDVRWMSLFEAK</sequence>
<name>A0A0T5VIA2_9SPHI</name>
<dbReference type="SUPFAM" id="SSF81901">
    <property type="entry name" value="HCP-like"/>
    <property type="match status" value="1"/>
</dbReference>
<dbReference type="STRING" id="687842.ASU31_23825"/>
<dbReference type="InterPro" id="IPR011990">
    <property type="entry name" value="TPR-like_helical_dom_sf"/>
</dbReference>